<evidence type="ECO:0000256" key="2">
    <source>
        <dbReference type="SAM" id="MobiDB-lite"/>
    </source>
</evidence>
<evidence type="ECO:0000313" key="3">
    <source>
        <dbReference type="EMBL" id="KAK9861642.1"/>
    </source>
</evidence>
<reference evidence="3 4" key="1">
    <citation type="journal article" date="2024" name="Nat. Commun.">
        <title>Phylogenomics reveals the evolutionary origins of lichenization in chlorophyte algae.</title>
        <authorList>
            <person name="Puginier C."/>
            <person name="Libourel C."/>
            <person name="Otte J."/>
            <person name="Skaloud P."/>
            <person name="Haon M."/>
            <person name="Grisel S."/>
            <person name="Petersen M."/>
            <person name="Berrin J.G."/>
            <person name="Delaux P.M."/>
            <person name="Dal Grande F."/>
            <person name="Keller J."/>
        </authorList>
    </citation>
    <scope>NUCLEOTIDE SEQUENCE [LARGE SCALE GENOMIC DNA]</scope>
    <source>
        <strain evidence="3 4">SAG 2523</strain>
    </source>
</reference>
<accession>A0AAW1SWC5</accession>
<sequence>MVPGNLTRAGSGQLEAHTASPPHSLQAYHFRSLTHRAPTLQRTASAPLCAVSSGAVPLTMQHTKAPLRQAVDYSLGVLQAELAWAREQLDRERSRSNGASSLEQRRAMLELAQQSQQVGKLEQALAQAHATIAQQTQEMALLGRRQALADWTSFADTRKRLWSSLEKGCEILPSNCDMALP</sequence>
<feature type="coiled-coil region" evidence="1">
    <location>
        <begin position="111"/>
        <end position="138"/>
    </location>
</feature>
<evidence type="ECO:0000256" key="1">
    <source>
        <dbReference type="SAM" id="Coils"/>
    </source>
</evidence>
<keyword evidence="1" id="KW-0175">Coiled coil</keyword>
<dbReference type="Proteomes" id="UP001485043">
    <property type="component" value="Unassembled WGS sequence"/>
</dbReference>
<keyword evidence="4" id="KW-1185">Reference proteome</keyword>
<dbReference type="AlphaFoldDB" id="A0AAW1SWC5"/>
<name>A0AAW1SWC5_9CHLO</name>
<evidence type="ECO:0000313" key="4">
    <source>
        <dbReference type="Proteomes" id="UP001485043"/>
    </source>
</evidence>
<dbReference type="EMBL" id="JALJOV010000723">
    <property type="protein sequence ID" value="KAK9861642.1"/>
    <property type="molecule type" value="Genomic_DNA"/>
</dbReference>
<proteinExistence type="predicted"/>
<feature type="region of interest" description="Disordered" evidence="2">
    <location>
        <begin position="1"/>
        <end position="22"/>
    </location>
</feature>
<gene>
    <name evidence="3" type="ORF">WJX84_008474</name>
</gene>
<protein>
    <submittedName>
        <fullName evidence="3">Uncharacterized protein</fullName>
    </submittedName>
</protein>
<comment type="caution">
    <text evidence="3">The sequence shown here is derived from an EMBL/GenBank/DDBJ whole genome shotgun (WGS) entry which is preliminary data.</text>
</comment>
<organism evidence="3 4">
    <name type="scientific">Apatococcus fuscideae</name>
    <dbReference type="NCBI Taxonomy" id="2026836"/>
    <lineage>
        <taxon>Eukaryota</taxon>
        <taxon>Viridiplantae</taxon>
        <taxon>Chlorophyta</taxon>
        <taxon>core chlorophytes</taxon>
        <taxon>Trebouxiophyceae</taxon>
        <taxon>Chlorellales</taxon>
        <taxon>Chlorellaceae</taxon>
        <taxon>Apatococcus</taxon>
    </lineage>
</organism>